<proteinExistence type="predicted"/>
<name>A0AAD7AW93_9AGAR</name>
<evidence type="ECO:0000313" key="2">
    <source>
        <dbReference type="Proteomes" id="UP001218218"/>
    </source>
</evidence>
<sequence length="179" mass="19884">MPRTAAWGSENWVQMASEVAVFPAVSAISDNVENSTRVLHDHLTSIVFENARLICGCGESSTRFLSGVLRLKPLHQRLYQMASWVYTNHPFHQLMDLSSAVDSSLLDNIFVIQGSSTKVLFIDNSTIMDLDCAAHEAVIFATTPSLRSRFGRFLGPIATISMMFGDLYILRESVARAKK</sequence>
<gene>
    <name evidence="1" type="ORF">DFH08DRAFT_797010</name>
</gene>
<comment type="caution">
    <text evidence="1">The sequence shown here is derived from an EMBL/GenBank/DDBJ whole genome shotgun (WGS) entry which is preliminary data.</text>
</comment>
<dbReference type="EMBL" id="JARIHO010000001">
    <property type="protein sequence ID" value="KAJ7369229.1"/>
    <property type="molecule type" value="Genomic_DNA"/>
</dbReference>
<dbReference type="Proteomes" id="UP001218218">
    <property type="component" value="Unassembled WGS sequence"/>
</dbReference>
<evidence type="ECO:0000313" key="1">
    <source>
        <dbReference type="EMBL" id="KAJ7369229.1"/>
    </source>
</evidence>
<reference evidence="1" key="1">
    <citation type="submission" date="2023-03" db="EMBL/GenBank/DDBJ databases">
        <title>Massive genome expansion in bonnet fungi (Mycena s.s.) driven by repeated elements and novel gene families across ecological guilds.</title>
        <authorList>
            <consortium name="Lawrence Berkeley National Laboratory"/>
            <person name="Harder C.B."/>
            <person name="Miyauchi S."/>
            <person name="Viragh M."/>
            <person name="Kuo A."/>
            <person name="Thoen E."/>
            <person name="Andreopoulos B."/>
            <person name="Lu D."/>
            <person name="Skrede I."/>
            <person name="Drula E."/>
            <person name="Henrissat B."/>
            <person name="Morin E."/>
            <person name="Kohler A."/>
            <person name="Barry K."/>
            <person name="LaButti K."/>
            <person name="Morin E."/>
            <person name="Salamov A."/>
            <person name="Lipzen A."/>
            <person name="Mereny Z."/>
            <person name="Hegedus B."/>
            <person name="Baldrian P."/>
            <person name="Stursova M."/>
            <person name="Weitz H."/>
            <person name="Taylor A."/>
            <person name="Grigoriev I.V."/>
            <person name="Nagy L.G."/>
            <person name="Martin F."/>
            <person name="Kauserud H."/>
        </authorList>
    </citation>
    <scope>NUCLEOTIDE SEQUENCE</scope>
    <source>
        <strain evidence="1">CBHHK002</strain>
    </source>
</reference>
<organism evidence="1 2">
    <name type="scientific">Mycena albidolilacea</name>
    <dbReference type="NCBI Taxonomy" id="1033008"/>
    <lineage>
        <taxon>Eukaryota</taxon>
        <taxon>Fungi</taxon>
        <taxon>Dikarya</taxon>
        <taxon>Basidiomycota</taxon>
        <taxon>Agaricomycotina</taxon>
        <taxon>Agaricomycetes</taxon>
        <taxon>Agaricomycetidae</taxon>
        <taxon>Agaricales</taxon>
        <taxon>Marasmiineae</taxon>
        <taxon>Mycenaceae</taxon>
        <taxon>Mycena</taxon>
    </lineage>
</organism>
<protein>
    <submittedName>
        <fullName evidence="1">Uncharacterized protein</fullName>
    </submittedName>
</protein>
<keyword evidence="2" id="KW-1185">Reference proteome</keyword>
<accession>A0AAD7AW93</accession>
<dbReference type="AlphaFoldDB" id="A0AAD7AW93"/>